<keyword evidence="1" id="KW-1185">Reference proteome</keyword>
<evidence type="ECO:0000313" key="2">
    <source>
        <dbReference type="WBParaSite" id="Hba_12121"/>
    </source>
</evidence>
<dbReference type="AlphaFoldDB" id="A0A1I7X3X3"/>
<proteinExistence type="predicted"/>
<protein>
    <submittedName>
        <fullName evidence="2">NFE2L2</fullName>
    </submittedName>
</protein>
<reference evidence="2" key="1">
    <citation type="submission" date="2016-11" db="UniProtKB">
        <authorList>
            <consortium name="WormBaseParasite"/>
        </authorList>
    </citation>
    <scope>IDENTIFICATION</scope>
</reference>
<sequence>MLANAMCENLQFAQVFSTQGEIPLLTDLFGGSSGELFELEKECCFPVEPLSDDEHTNQMEQLSIANERSKKSSSEKYTQTEIIKLTNKAKKRPHFYTNPVEDEPQPFKLLQPPGNYTLTEMFDDLRTVGGSPGQLDVPSCSSPWSNTGLPQQSYCLEMTASQNYRHFNYYEYPKIYINKGNVYGSLVRAYSNPTNMQSGEQIFSQPFISPKRSSI</sequence>
<organism evidence="1 2">
    <name type="scientific">Heterorhabditis bacteriophora</name>
    <name type="common">Entomopathogenic nematode worm</name>
    <dbReference type="NCBI Taxonomy" id="37862"/>
    <lineage>
        <taxon>Eukaryota</taxon>
        <taxon>Metazoa</taxon>
        <taxon>Ecdysozoa</taxon>
        <taxon>Nematoda</taxon>
        <taxon>Chromadorea</taxon>
        <taxon>Rhabditida</taxon>
        <taxon>Rhabditina</taxon>
        <taxon>Rhabditomorpha</taxon>
        <taxon>Strongyloidea</taxon>
        <taxon>Heterorhabditidae</taxon>
        <taxon>Heterorhabditis</taxon>
    </lineage>
</organism>
<name>A0A1I7X3X3_HETBA</name>
<dbReference type="WBParaSite" id="Hba_12121">
    <property type="protein sequence ID" value="Hba_12121"/>
    <property type="gene ID" value="Hba_12121"/>
</dbReference>
<accession>A0A1I7X3X3</accession>
<evidence type="ECO:0000313" key="1">
    <source>
        <dbReference type="Proteomes" id="UP000095283"/>
    </source>
</evidence>
<dbReference type="Proteomes" id="UP000095283">
    <property type="component" value="Unplaced"/>
</dbReference>